<dbReference type="InterPro" id="IPR036365">
    <property type="entry name" value="PGBD-like_sf"/>
</dbReference>
<evidence type="ECO:0000313" key="3">
    <source>
        <dbReference type="Proteomes" id="UP000317410"/>
    </source>
</evidence>
<dbReference type="InterPro" id="IPR002477">
    <property type="entry name" value="Peptidoglycan-bd-like"/>
</dbReference>
<proteinExistence type="predicted"/>
<gene>
    <name evidence="2" type="ORF">MLI01_28160</name>
</gene>
<organism evidence="2 3">
    <name type="scientific">Microbacterium maritypicum</name>
    <name type="common">Microbacterium liquefaciens</name>
    <dbReference type="NCBI Taxonomy" id="33918"/>
    <lineage>
        <taxon>Bacteria</taxon>
        <taxon>Bacillati</taxon>
        <taxon>Actinomycetota</taxon>
        <taxon>Actinomycetes</taxon>
        <taxon>Micrococcales</taxon>
        <taxon>Microbacteriaceae</taxon>
        <taxon>Microbacterium</taxon>
    </lineage>
</organism>
<accession>A0A4Y4B7X6</accession>
<comment type="caution">
    <text evidence="2">The sequence shown here is derived from an EMBL/GenBank/DDBJ whole genome shotgun (WGS) entry which is preliminary data.</text>
</comment>
<reference evidence="2 3" key="1">
    <citation type="submission" date="2019-06" db="EMBL/GenBank/DDBJ databases">
        <title>Whole genome shotgun sequence of Microbacterium liquefaciens NBRC 15037.</title>
        <authorList>
            <person name="Hosoyama A."/>
            <person name="Uohara A."/>
            <person name="Ohji S."/>
            <person name="Ichikawa N."/>
        </authorList>
    </citation>
    <scope>NUCLEOTIDE SEQUENCE [LARGE SCALE GENOMIC DNA]</scope>
    <source>
        <strain evidence="2 3">NBRC 15037</strain>
    </source>
</reference>
<dbReference type="InterPro" id="IPR036366">
    <property type="entry name" value="PGBDSf"/>
</dbReference>
<dbReference type="EMBL" id="BJNQ01000023">
    <property type="protein sequence ID" value="GEC76671.1"/>
    <property type="molecule type" value="Genomic_DNA"/>
</dbReference>
<name>A0A4Y4B7X6_MICMQ</name>
<dbReference type="RefSeq" id="WP_229779033.1">
    <property type="nucleotide sequence ID" value="NZ_BJNQ01000023.1"/>
</dbReference>
<dbReference type="SUPFAM" id="SSF47090">
    <property type="entry name" value="PGBD-like"/>
    <property type="match status" value="1"/>
</dbReference>
<feature type="domain" description="Peptidoglycan binding-like" evidence="1">
    <location>
        <begin position="114"/>
        <end position="161"/>
    </location>
</feature>
<sequence length="348" mass="35499">MLGGLVLLVVGAACAWATMTVLRPADDPLASTEHTYVEVTRGKVGASISLNTIAEWSQVPAGSNLASGIVTSIGIEPGAEVSHGSVLYSVDLRPVAVAQGEVPMFRQIGAGVAGADVRQLQEMLAALGYYDSAFDGRAEAGTIAAIKRWQKSSGLSESGVVEQGDLIFVSRLPARLALNSESIHRGASLSGGEEAVLGLPAAPRFWVPVSEGQAAMITAGTVIEVTSPDGQTWRGVAGEQERDADGGAISIAVTGPDGTVLCGDACGQVPVSGQTTLLSNVVTVEQVEGLLVPSSALVTMADAGTAVIGEDGKRIPVEVRTSAKGMSVVSGVDEGIRVRVPAKDESGE</sequence>
<dbReference type="Proteomes" id="UP000317410">
    <property type="component" value="Unassembled WGS sequence"/>
</dbReference>
<dbReference type="Gene3D" id="1.10.101.10">
    <property type="entry name" value="PGBD-like superfamily/PGBD"/>
    <property type="match status" value="1"/>
</dbReference>
<dbReference type="AlphaFoldDB" id="A0A4Y4B7X6"/>
<dbReference type="Pfam" id="PF01471">
    <property type="entry name" value="PG_binding_1"/>
    <property type="match status" value="1"/>
</dbReference>
<evidence type="ECO:0000313" key="2">
    <source>
        <dbReference type="EMBL" id="GEC76671.1"/>
    </source>
</evidence>
<evidence type="ECO:0000259" key="1">
    <source>
        <dbReference type="Pfam" id="PF01471"/>
    </source>
</evidence>
<protein>
    <submittedName>
        <fullName evidence="2">Peptidoglycan-binding protein</fullName>
    </submittedName>
</protein>